<dbReference type="PANTHER" id="PTHR10509:SF14">
    <property type="entry name" value="CAFFEOYL-COA O-METHYLTRANSFERASE 3-RELATED"/>
    <property type="match status" value="1"/>
</dbReference>
<dbReference type="InterPro" id="IPR002935">
    <property type="entry name" value="SAM_O-MeTrfase"/>
</dbReference>
<dbReference type="GO" id="GO:0008757">
    <property type="term" value="F:S-adenosylmethionine-dependent methyltransferase activity"/>
    <property type="evidence" value="ECO:0007669"/>
    <property type="project" value="TreeGrafter"/>
</dbReference>
<reference evidence="5" key="2">
    <citation type="journal article" date="2017" name="Genome Announc.">
        <title>Draft genome sequence of Paludibacter jiangxiensis NM7(T), a propionate-producing fermentative bacterium.</title>
        <authorList>
            <person name="Qiu Y.-L."/>
            <person name="Tourlousse D.M."/>
            <person name="Matsuura N."/>
            <person name="Ohashi A."/>
            <person name="Sekiguchi Y."/>
        </authorList>
    </citation>
    <scope>NUCLEOTIDE SEQUENCE [LARGE SCALE GENOMIC DNA]</scope>
    <source>
        <strain evidence="5">NM7</strain>
    </source>
</reference>
<dbReference type="STRING" id="681398.PJIAN_1464"/>
<dbReference type="PANTHER" id="PTHR10509">
    <property type="entry name" value="O-METHYLTRANSFERASE-RELATED"/>
    <property type="match status" value="1"/>
</dbReference>
<sequence length="209" mass="23801">MDVIEEYILQHMDPEDELLSRLFRETHLTQINPRMASGHIQGRILTMLCRMLKPKRILELGTFTGYSALCMAEALPDDGELHTVEMDDEMEPFIMKYFRQSPHGGKIKLHIGDTLQVIPTLTGTFDLVFMDADKRQYVEDYEAVLPLVPSGGFIFADNTLWSGKVLHEPASGDKQTAGIRRFNDYIAADTRVEKVILPIRDGMTILMKK</sequence>
<evidence type="ECO:0000313" key="4">
    <source>
        <dbReference type="EMBL" id="GAT61877.1"/>
    </source>
</evidence>
<dbReference type="Pfam" id="PF01596">
    <property type="entry name" value="Methyltransf_3"/>
    <property type="match status" value="1"/>
</dbReference>
<dbReference type="AlphaFoldDB" id="A0A161LDB6"/>
<gene>
    <name evidence="4" type="ORF">PJIAN_1464</name>
</gene>
<dbReference type="GO" id="GO:0008171">
    <property type="term" value="F:O-methyltransferase activity"/>
    <property type="evidence" value="ECO:0007669"/>
    <property type="project" value="InterPro"/>
</dbReference>
<evidence type="ECO:0000313" key="5">
    <source>
        <dbReference type="Proteomes" id="UP000076586"/>
    </source>
</evidence>
<dbReference type="InterPro" id="IPR029063">
    <property type="entry name" value="SAM-dependent_MTases_sf"/>
</dbReference>
<name>A0A161LDB6_9BACT</name>
<keyword evidence="1 4" id="KW-0489">Methyltransferase</keyword>
<dbReference type="PROSITE" id="PS51682">
    <property type="entry name" value="SAM_OMT_I"/>
    <property type="match status" value="1"/>
</dbReference>
<protein>
    <submittedName>
        <fullName evidence="4">Predicted O-methyltransferase YrrM</fullName>
    </submittedName>
</protein>
<accession>A0A161LDB6</accession>
<evidence type="ECO:0000256" key="2">
    <source>
        <dbReference type="ARBA" id="ARBA00022679"/>
    </source>
</evidence>
<dbReference type="GO" id="GO:0032259">
    <property type="term" value="P:methylation"/>
    <property type="evidence" value="ECO:0007669"/>
    <property type="project" value="UniProtKB-KW"/>
</dbReference>
<dbReference type="SUPFAM" id="SSF53335">
    <property type="entry name" value="S-adenosyl-L-methionine-dependent methyltransferases"/>
    <property type="match status" value="1"/>
</dbReference>
<proteinExistence type="predicted"/>
<dbReference type="InterPro" id="IPR050362">
    <property type="entry name" value="Cation-dep_OMT"/>
</dbReference>
<reference evidence="5" key="1">
    <citation type="submission" date="2016-04" db="EMBL/GenBank/DDBJ databases">
        <title>Draft genome sequence of Paludibacter jiangxiensis strain NM7.</title>
        <authorList>
            <person name="Qiu Y."/>
            <person name="Matsuura N."/>
            <person name="Ohashi A."/>
            <person name="Tourlousse M.D."/>
            <person name="Sekiguchi Y."/>
        </authorList>
    </citation>
    <scope>NUCLEOTIDE SEQUENCE [LARGE SCALE GENOMIC DNA]</scope>
    <source>
        <strain evidence="5">NM7</strain>
    </source>
</reference>
<dbReference type="EMBL" id="BDCR01000001">
    <property type="protein sequence ID" value="GAT61877.1"/>
    <property type="molecule type" value="Genomic_DNA"/>
</dbReference>
<comment type="caution">
    <text evidence="4">The sequence shown here is derived from an EMBL/GenBank/DDBJ whole genome shotgun (WGS) entry which is preliminary data.</text>
</comment>
<keyword evidence="5" id="KW-1185">Reference proteome</keyword>
<keyword evidence="2 4" id="KW-0808">Transferase</keyword>
<organism evidence="4 5">
    <name type="scientific">Paludibacter jiangxiensis</name>
    <dbReference type="NCBI Taxonomy" id="681398"/>
    <lineage>
        <taxon>Bacteria</taxon>
        <taxon>Pseudomonadati</taxon>
        <taxon>Bacteroidota</taxon>
        <taxon>Bacteroidia</taxon>
        <taxon>Bacteroidales</taxon>
        <taxon>Paludibacteraceae</taxon>
        <taxon>Paludibacter</taxon>
    </lineage>
</organism>
<dbReference type="Proteomes" id="UP000076586">
    <property type="component" value="Unassembled WGS sequence"/>
</dbReference>
<dbReference type="Gene3D" id="3.40.50.150">
    <property type="entry name" value="Vaccinia Virus protein VP39"/>
    <property type="match status" value="1"/>
</dbReference>
<keyword evidence="3" id="KW-0949">S-adenosyl-L-methionine</keyword>
<dbReference type="CDD" id="cd02440">
    <property type="entry name" value="AdoMet_MTases"/>
    <property type="match status" value="1"/>
</dbReference>
<evidence type="ECO:0000256" key="3">
    <source>
        <dbReference type="ARBA" id="ARBA00022691"/>
    </source>
</evidence>
<evidence type="ECO:0000256" key="1">
    <source>
        <dbReference type="ARBA" id="ARBA00022603"/>
    </source>
</evidence>